<dbReference type="GO" id="GO:0006274">
    <property type="term" value="P:DNA replication termination"/>
    <property type="evidence" value="ECO:0007669"/>
    <property type="project" value="UniProtKB-UniRule"/>
</dbReference>
<dbReference type="NCBIfam" id="TIGR02648">
    <property type="entry name" value="rep_term_tus"/>
    <property type="match status" value="1"/>
</dbReference>
<organism evidence="3 4">
    <name type="scientific">Enterobacter agglomerans</name>
    <name type="common">Erwinia herbicola</name>
    <name type="synonym">Pantoea agglomerans</name>
    <dbReference type="NCBI Taxonomy" id="549"/>
    <lineage>
        <taxon>Bacteria</taxon>
        <taxon>Pseudomonadati</taxon>
        <taxon>Pseudomonadota</taxon>
        <taxon>Gammaproteobacteria</taxon>
        <taxon>Enterobacterales</taxon>
        <taxon>Erwiniaceae</taxon>
        <taxon>Pantoea</taxon>
        <taxon>Pantoea agglomerans group</taxon>
    </lineage>
</organism>
<proteinExistence type="inferred from homology"/>
<dbReference type="InterPro" id="IPR036384">
    <property type="entry name" value="Tus_sf"/>
</dbReference>
<dbReference type="GO" id="GO:0003677">
    <property type="term" value="F:DNA binding"/>
    <property type="evidence" value="ECO:0007669"/>
    <property type="project" value="UniProtKB-UniRule"/>
</dbReference>
<evidence type="ECO:0000256" key="1">
    <source>
        <dbReference type="HAMAP-Rule" id="MF_00483"/>
    </source>
</evidence>
<keyword evidence="1" id="KW-0963">Cytoplasm</keyword>
<evidence type="ECO:0000313" key="4">
    <source>
        <dbReference type="Proteomes" id="UP000254640"/>
    </source>
</evidence>
<comment type="subcellular location">
    <subcellularLocation>
        <location evidence="1">Cytoplasm</location>
    </subcellularLocation>
</comment>
<dbReference type="Gene3D" id="3.50.14.10">
    <property type="entry name" value="Replication terminator Tus, domain 1 superfamily/Replication terminator Tus"/>
    <property type="match status" value="1"/>
</dbReference>
<dbReference type="InterPro" id="IPR036381">
    <property type="entry name" value="Tus_dom1"/>
</dbReference>
<dbReference type="InterPro" id="IPR008865">
    <property type="entry name" value="DNA_replication_term_site-bd"/>
</dbReference>
<dbReference type="HAMAP" id="MF_00483">
    <property type="entry name" value="Rep_term_Tus"/>
    <property type="match status" value="1"/>
</dbReference>
<dbReference type="Pfam" id="PF05472">
    <property type="entry name" value="Ter"/>
    <property type="match status" value="1"/>
</dbReference>
<gene>
    <name evidence="1 3" type="primary">tus</name>
    <name evidence="3" type="ORF">NCTC9381_02845</name>
</gene>
<comment type="function">
    <text evidence="1">Trans-acting protein required for termination of DNA replication. Binds to DNA replication terminator sequences (terA to terF) to prevent the passage of replication forks. The termination efficiency will be affected by the affinity of this protein for the terminator sequence.</text>
</comment>
<comment type="similarity">
    <text evidence="1">Belongs to the Tus family.</text>
</comment>
<dbReference type="Proteomes" id="UP000254640">
    <property type="component" value="Unassembled WGS sequence"/>
</dbReference>
<dbReference type="AlphaFoldDB" id="A0A379AH71"/>
<keyword evidence="1" id="KW-0238">DNA-binding</keyword>
<keyword evidence="1" id="KW-0235">DNA replication</keyword>
<accession>A0A379AH71</accession>
<protein>
    <recommendedName>
        <fullName evidence="1 2">DNA replication terminus site-binding protein</fullName>
        <shortName evidence="1">Ter-binding protein</shortName>
    </recommendedName>
</protein>
<keyword evidence="4" id="KW-1185">Reference proteome</keyword>
<sequence length="309" mass="34997">MTRYDLVADMHQCVNDLELALGELRQQIEAQPLLIARVFSLPPVVKGREHEAITRIAVEQHLGESALKMALDHYCRLFMQHQSEQLSTKAAVRLPGALCIECDAQQEAEIGALVDVINQLKARLEQLITVDSGLPSEARFEFVHQHLRGLITLNAYRTITLLSAPDSLRFGWANKHIIKNLKREEVIAQLEKSLKSGRAKAPWSREQWAEKVQEELASVRALPASARLKIKRPVKVQPVARVWRADEQKQTQLACPSPILVICRDRSQVPVLGELLNYDADNINHRYKPAAEPLNLLIPRLHLWVDCPI</sequence>
<dbReference type="RefSeq" id="WP_033757557.1">
    <property type="nucleotide sequence ID" value="NZ_CP031649.1"/>
</dbReference>
<dbReference type="Gene3D" id="3.30.54.10">
    <property type="match status" value="1"/>
</dbReference>
<dbReference type="GO" id="GO:0005737">
    <property type="term" value="C:cytoplasm"/>
    <property type="evidence" value="ECO:0007669"/>
    <property type="project" value="UniProtKB-SubCell"/>
</dbReference>
<dbReference type="EMBL" id="UGSO01000001">
    <property type="protein sequence ID" value="SUB16929.1"/>
    <property type="molecule type" value="Genomic_DNA"/>
</dbReference>
<evidence type="ECO:0000313" key="3">
    <source>
        <dbReference type="EMBL" id="SUB16929.1"/>
    </source>
</evidence>
<evidence type="ECO:0000256" key="2">
    <source>
        <dbReference type="NCBIfam" id="TIGR02648"/>
    </source>
</evidence>
<dbReference type="SUPFAM" id="SSF56596">
    <property type="entry name" value="Replication terminator protein (Tus)"/>
    <property type="match status" value="1"/>
</dbReference>
<dbReference type="GeneID" id="66825989"/>
<name>A0A379AH71_ENTAG</name>
<reference evidence="3 4" key="1">
    <citation type="submission" date="2018-06" db="EMBL/GenBank/DDBJ databases">
        <authorList>
            <consortium name="Pathogen Informatics"/>
            <person name="Doyle S."/>
        </authorList>
    </citation>
    <scope>NUCLEOTIDE SEQUENCE [LARGE SCALE GENOMIC DNA]</scope>
    <source>
        <strain evidence="3 4">NCTC9381</strain>
    </source>
</reference>